<dbReference type="OrthoDB" id="5994at2759"/>
<comment type="similarity">
    <text evidence="1">Belongs to the bacterial ribosomal protein bL21 family.</text>
</comment>
<protein>
    <recommendedName>
        <fullName evidence="2">Large ribosomal subunit protein bL21m</fullName>
    </recommendedName>
</protein>
<dbReference type="EMBL" id="OB663175">
    <property type="protein sequence ID" value="CAD7231079.1"/>
    <property type="molecule type" value="Genomic_DNA"/>
</dbReference>
<evidence type="ECO:0000313" key="3">
    <source>
        <dbReference type="EMBL" id="CAD7231079.1"/>
    </source>
</evidence>
<dbReference type="PANTHER" id="PTHR21349:SF0">
    <property type="entry name" value="LARGE RIBOSOMAL SUBUNIT PROTEIN BL21M"/>
    <property type="match status" value="1"/>
</dbReference>
<dbReference type="Pfam" id="PF00829">
    <property type="entry name" value="Ribosomal_L21p"/>
    <property type="match status" value="1"/>
</dbReference>
<dbReference type="InterPro" id="IPR028909">
    <property type="entry name" value="bL21-like"/>
</dbReference>
<gene>
    <name evidence="3" type="ORF">CTOB1V02_LOCUS8933</name>
</gene>
<accession>A0A7R8ZP29</accession>
<evidence type="ECO:0000256" key="1">
    <source>
        <dbReference type="ARBA" id="ARBA00008563"/>
    </source>
</evidence>
<name>A0A7R8ZP29_9CRUS</name>
<dbReference type="SUPFAM" id="SSF141091">
    <property type="entry name" value="L21p-like"/>
    <property type="match status" value="1"/>
</dbReference>
<dbReference type="AlphaFoldDB" id="A0A7R8ZP29"/>
<reference evidence="3" key="1">
    <citation type="submission" date="2020-11" db="EMBL/GenBank/DDBJ databases">
        <authorList>
            <person name="Tran Van P."/>
        </authorList>
    </citation>
    <scope>NUCLEOTIDE SEQUENCE</scope>
</reference>
<dbReference type="PANTHER" id="PTHR21349">
    <property type="entry name" value="50S RIBOSOMAL PROTEIN L21"/>
    <property type="match status" value="1"/>
</dbReference>
<organism evidence="3">
    <name type="scientific">Cyprideis torosa</name>
    <dbReference type="NCBI Taxonomy" id="163714"/>
    <lineage>
        <taxon>Eukaryota</taxon>
        <taxon>Metazoa</taxon>
        <taxon>Ecdysozoa</taxon>
        <taxon>Arthropoda</taxon>
        <taxon>Crustacea</taxon>
        <taxon>Oligostraca</taxon>
        <taxon>Ostracoda</taxon>
        <taxon>Podocopa</taxon>
        <taxon>Podocopida</taxon>
        <taxon>Cytherocopina</taxon>
        <taxon>Cytheroidea</taxon>
        <taxon>Cytherideidae</taxon>
        <taxon>Cyprideis</taxon>
    </lineage>
</organism>
<dbReference type="InterPro" id="IPR036164">
    <property type="entry name" value="bL21-like_sf"/>
</dbReference>
<dbReference type="GO" id="GO:0003735">
    <property type="term" value="F:structural constituent of ribosome"/>
    <property type="evidence" value="ECO:0007669"/>
    <property type="project" value="TreeGrafter"/>
</dbReference>
<dbReference type="GO" id="GO:0005762">
    <property type="term" value="C:mitochondrial large ribosomal subunit"/>
    <property type="evidence" value="ECO:0007669"/>
    <property type="project" value="TreeGrafter"/>
</dbReference>
<proteinExistence type="inferred from homology"/>
<evidence type="ECO:0000256" key="2">
    <source>
        <dbReference type="ARBA" id="ARBA00044129"/>
    </source>
</evidence>
<sequence>MFLRQGLFVSSRVIKILKNTTATERINKITLCAGFRSYARDRNAQPQQDYLPNLEEENRELSNDVISKVNETLSAGPGRLFAIVFFAGKQHKVTVNDILLTFAEIPAPLGSRITLDKVLLVGSEDFTLLGTPVLSREQVRVEGTVIEHTVDAPKISYVASARCSHKFRYFYFYHIQKSSIRINDIKILKPLPEVLSS</sequence>